<dbReference type="KEGG" id="hyj:FHG12_01640"/>
<evidence type="ECO:0000256" key="8">
    <source>
        <dbReference type="ARBA" id="ARBA00051245"/>
    </source>
</evidence>
<evidence type="ECO:0000259" key="11">
    <source>
        <dbReference type="Pfam" id="PF13807"/>
    </source>
</evidence>
<dbReference type="PANTHER" id="PTHR32309:SF13">
    <property type="entry name" value="FERRIC ENTEROBACTIN TRANSPORT PROTEIN FEPE"/>
    <property type="match status" value="1"/>
</dbReference>
<evidence type="ECO:0000256" key="7">
    <source>
        <dbReference type="ARBA" id="ARBA00023137"/>
    </source>
</evidence>
<dbReference type="PANTHER" id="PTHR32309">
    <property type="entry name" value="TYROSINE-PROTEIN KINASE"/>
    <property type="match status" value="1"/>
</dbReference>
<dbReference type="EC" id="2.7.10.2" evidence="2"/>
<dbReference type="EMBL" id="CP040896">
    <property type="protein sequence ID" value="QDA58878.1"/>
    <property type="molecule type" value="Genomic_DNA"/>
</dbReference>
<dbReference type="InterPro" id="IPR005702">
    <property type="entry name" value="Wzc-like_C"/>
</dbReference>
<dbReference type="Pfam" id="PF13807">
    <property type="entry name" value="GNVR"/>
    <property type="match status" value="1"/>
</dbReference>
<evidence type="ECO:0000313" key="12">
    <source>
        <dbReference type="EMBL" id="QDA58878.1"/>
    </source>
</evidence>
<keyword evidence="9" id="KW-0812">Transmembrane</keyword>
<evidence type="ECO:0000313" key="13">
    <source>
        <dbReference type="Proteomes" id="UP000305398"/>
    </source>
</evidence>
<feature type="domain" description="Tyrosine-protein kinase G-rich" evidence="11">
    <location>
        <begin position="476"/>
        <end position="542"/>
    </location>
</feature>
<keyword evidence="5 12" id="KW-0418">Kinase</keyword>
<dbReference type="Pfam" id="PF13614">
    <property type="entry name" value="AAA_31"/>
    <property type="match status" value="1"/>
</dbReference>
<dbReference type="InterPro" id="IPR025669">
    <property type="entry name" value="AAA_dom"/>
</dbReference>
<dbReference type="AlphaFoldDB" id="A0A5B7ZV56"/>
<keyword evidence="13" id="KW-1185">Reference proteome</keyword>
<keyword evidence="6" id="KW-0067">ATP-binding</keyword>
<dbReference type="Gene3D" id="3.40.50.300">
    <property type="entry name" value="P-loop containing nucleotide triphosphate hydrolases"/>
    <property type="match status" value="1"/>
</dbReference>
<evidence type="ECO:0000256" key="4">
    <source>
        <dbReference type="ARBA" id="ARBA00022741"/>
    </source>
</evidence>
<dbReference type="OrthoDB" id="9794577at2"/>
<dbReference type="InterPro" id="IPR027417">
    <property type="entry name" value="P-loop_NTPase"/>
</dbReference>
<organism evidence="12 13">
    <name type="scientific">Hymenobacter jejuensis</name>
    <dbReference type="NCBI Taxonomy" id="2502781"/>
    <lineage>
        <taxon>Bacteria</taxon>
        <taxon>Pseudomonadati</taxon>
        <taxon>Bacteroidota</taxon>
        <taxon>Cytophagia</taxon>
        <taxon>Cytophagales</taxon>
        <taxon>Hymenobacteraceae</taxon>
        <taxon>Hymenobacter</taxon>
    </lineage>
</organism>
<reference evidence="12 13" key="1">
    <citation type="submission" date="2019-06" db="EMBL/GenBank/DDBJ databases">
        <authorList>
            <person name="Srinivasan S."/>
        </authorList>
    </citation>
    <scope>NUCLEOTIDE SEQUENCE [LARGE SCALE GENOMIC DNA]</scope>
    <source>
        <strain evidence="12 13">17J68-5</strain>
    </source>
</reference>
<keyword evidence="9" id="KW-0472">Membrane</keyword>
<dbReference type="InterPro" id="IPR032807">
    <property type="entry name" value="GNVR"/>
</dbReference>
<protein>
    <recommendedName>
        <fullName evidence="2">non-specific protein-tyrosine kinase</fullName>
        <ecNumber evidence="2">2.7.10.2</ecNumber>
    </recommendedName>
</protein>
<feature type="domain" description="AAA" evidence="10">
    <location>
        <begin position="606"/>
        <end position="726"/>
    </location>
</feature>
<keyword evidence="3 12" id="KW-0808">Transferase</keyword>
<dbReference type="GO" id="GO:0005886">
    <property type="term" value="C:plasma membrane"/>
    <property type="evidence" value="ECO:0007669"/>
    <property type="project" value="TreeGrafter"/>
</dbReference>
<dbReference type="SUPFAM" id="SSF52540">
    <property type="entry name" value="P-loop containing nucleoside triphosphate hydrolases"/>
    <property type="match status" value="1"/>
</dbReference>
<evidence type="ECO:0000259" key="10">
    <source>
        <dbReference type="Pfam" id="PF13614"/>
    </source>
</evidence>
<keyword evidence="7" id="KW-0829">Tyrosine-protein kinase</keyword>
<comment type="catalytic activity">
    <reaction evidence="8">
        <text>L-tyrosyl-[protein] + ATP = O-phospho-L-tyrosyl-[protein] + ADP + H(+)</text>
        <dbReference type="Rhea" id="RHEA:10596"/>
        <dbReference type="Rhea" id="RHEA-COMP:10136"/>
        <dbReference type="Rhea" id="RHEA-COMP:20101"/>
        <dbReference type="ChEBI" id="CHEBI:15378"/>
        <dbReference type="ChEBI" id="CHEBI:30616"/>
        <dbReference type="ChEBI" id="CHEBI:46858"/>
        <dbReference type="ChEBI" id="CHEBI:61978"/>
        <dbReference type="ChEBI" id="CHEBI:456216"/>
        <dbReference type="EC" id="2.7.10.2"/>
    </reaction>
</comment>
<dbReference type="GO" id="GO:0004715">
    <property type="term" value="F:non-membrane spanning protein tyrosine kinase activity"/>
    <property type="evidence" value="ECO:0007669"/>
    <property type="project" value="UniProtKB-EC"/>
</dbReference>
<feature type="transmembrane region" description="Helical" evidence="9">
    <location>
        <begin position="21"/>
        <end position="39"/>
    </location>
</feature>
<gene>
    <name evidence="12" type="ORF">FHG12_01640</name>
</gene>
<name>A0A5B7ZV56_9BACT</name>
<evidence type="ECO:0000256" key="9">
    <source>
        <dbReference type="SAM" id="Phobius"/>
    </source>
</evidence>
<evidence type="ECO:0000256" key="3">
    <source>
        <dbReference type="ARBA" id="ARBA00022679"/>
    </source>
</evidence>
<keyword evidence="9" id="KW-1133">Transmembrane helix</keyword>
<dbReference type="CDD" id="cd05387">
    <property type="entry name" value="BY-kinase"/>
    <property type="match status" value="1"/>
</dbReference>
<dbReference type="InterPro" id="IPR050445">
    <property type="entry name" value="Bact_polysacc_biosynth/exp"/>
</dbReference>
<dbReference type="GO" id="GO:0005524">
    <property type="term" value="F:ATP binding"/>
    <property type="evidence" value="ECO:0007669"/>
    <property type="project" value="UniProtKB-KW"/>
</dbReference>
<evidence type="ECO:0000256" key="1">
    <source>
        <dbReference type="ARBA" id="ARBA00007316"/>
    </source>
</evidence>
<comment type="similarity">
    <text evidence="1">Belongs to the CpsD/CapB family.</text>
</comment>
<accession>A0A5B7ZV56</accession>
<keyword evidence="4" id="KW-0547">Nucleotide-binding</keyword>
<evidence type="ECO:0000256" key="5">
    <source>
        <dbReference type="ARBA" id="ARBA00022777"/>
    </source>
</evidence>
<dbReference type="Proteomes" id="UP000305398">
    <property type="component" value="Chromosome"/>
</dbReference>
<evidence type="ECO:0000256" key="6">
    <source>
        <dbReference type="ARBA" id="ARBA00022840"/>
    </source>
</evidence>
<proteinExistence type="inferred from homology"/>
<sequence length="796" mass="88743">MKTHDRADELNVNTLLFKFQRYWYLFVGAVGLALAFAYFKIQTTQPTYSFHSTILLADRATPGSRGTQELLTMDGQGKETKVEDEIGLLTSTSIMEQSLRKLDFSVSYYLIPNSWLNKLGNLQIREQYEDAAYRVRVDTLHPQVSGVQFFVEQLPNGSYHVHGKGENASVIEVPTGKTVNLLPEFEFDKEVKPGESVVLPNLSFTVNPAPGVLPSTITNTITSGNQYFFTINSLKNLAAEYQSKITVKPRERYSRVLDLYTKGSVASRELQFLNTLMETYIKNDLIEKNRDGRKTLEFINSQIAHVGDSLRRSEEALASFRAHNGIVDEGTQSNSGIQKLSDLESQRAQLIVTRRSYAQVLDALRSDPDGTGGSWASASIDNQVLNSQLTELSTLINQRAGYSVNANSDNPVVQVLEGKIQSRRQAILRSIAGQIRSTDASLDDLTRRIATVQGNINRMPENERQMARLRNISGINDRNYTFLMQKQSEASMLLATNVSDKKIVDRAQIMSSVPDSPNKNQIYLIALLAGLILPAGFVVLRERTKQTVQSADEIRNATNAPFLGIIAAAPKPVHIVRRDLPKSAVTESFRTVRVNLQYVATGPSSRIIGFTSSVSGEDKTFCCTNLAAELAMSGRRTVLIETDMRKPTLAGYFGFNPDNAGLSTYLSGECTLAEAMQKTEFPNLTVITSGPIPYNALELLEDPRFGQMITGLSEEYDYVIIDTPPIGLVSEYTVIRQHVGVTVFVVRHAYTNREMLGTINEMRQYHGDTPVYVLLNGVNYSATYEYRYKKQSAYYA</sequence>
<dbReference type="RefSeq" id="WP_139513936.1">
    <property type="nucleotide sequence ID" value="NZ_CP040896.1"/>
</dbReference>
<dbReference type="NCBIfam" id="TIGR01007">
    <property type="entry name" value="eps_fam"/>
    <property type="match status" value="1"/>
</dbReference>
<evidence type="ECO:0000256" key="2">
    <source>
        <dbReference type="ARBA" id="ARBA00011903"/>
    </source>
</evidence>